<dbReference type="Proteomes" id="UP000681722">
    <property type="component" value="Unassembled WGS sequence"/>
</dbReference>
<comment type="caution">
    <text evidence="2">The sequence shown here is derived from an EMBL/GenBank/DDBJ whole genome shotgun (WGS) entry which is preliminary data.</text>
</comment>
<dbReference type="InterPro" id="IPR041588">
    <property type="entry name" value="Integrase_H2C2"/>
</dbReference>
<dbReference type="InterPro" id="IPR001584">
    <property type="entry name" value="Integrase_cat-core"/>
</dbReference>
<proteinExistence type="predicted"/>
<dbReference type="GO" id="GO:0003676">
    <property type="term" value="F:nucleic acid binding"/>
    <property type="evidence" value="ECO:0007669"/>
    <property type="project" value="InterPro"/>
</dbReference>
<dbReference type="EMBL" id="CAJNOQ010011136">
    <property type="protein sequence ID" value="CAF1269399.1"/>
    <property type="molecule type" value="Genomic_DNA"/>
</dbReference>
<dbReference type="AlphaFoldDB" id="A0A815BFR4"/>
<reference evidence="2" key="1">
    <citation type="submission" date="2021-02" db="EMBL/GenBank/DDBJ databases">
        <authorList>
            <person name="Nowell W R."/>
        </authorList>
    </citation>
    <scope>NUCLEOTIDE SEQUENCE</scope>
</reference>
<evidence type="ECO:0000313" key="4">
    <source>
        <dbReference type="Proteomes" id="UP000663829"/>
    </source>
</evidence>
<dbReference type="SUPFAM" id="SSF53098">
    <property type="entry name" value="Ribonuclease H-like"/>
    <property type="match status" value="1"/>
</dbReference>
<dbReference type="InterPro" id="IPR041577">
    <property type="entry name" value="RT_RNaseH_2"/>
</dbReference>
<dbReference type="InterPro" id="IPR036397">
    <property type="entry name" value="RNaseH_sf"/>
</dbReference>
<dbReference type="InterPro" id="IPR043502">
    <property type="entry name" value="DNA/RNA_pol_sf"/>
</dbReference>
<dbReference type="SUPFAM" id="SSF56672">
    <property type="entry name" value="DNA/RNA polymerases"/>
    <property type="match status" value="1"/>
</dbReference>
<dbReference type="Pfam" id="PF17919">
    <property type="entry name" value="RT_RNaseH_2"/>
    <property type="match status" value="1"/>
</dbReference>
<dbReference type="Proteomes" id="UP000663829">
    <property type="component" value="Unassembled WGS sequence"/>
</dbReference>
<dbReference type="PANTHER" id="PTHR37984:SF15">
    <property type="entry name" value="INTEGRASE CATALYTIC DOMAIN-CONTAINING PROTEIN"/>
    <property type="match status" value="1"/>
</dbReference>
<protein>
    <recommendedName>
        <fullName evidence="1">Integrase catalytic domain-containing protein</fullName>
    </recommendedName>
</protein>
<dbReference type="InterPro" id="IPR050951">
    <property type="entry name" value="Retrovirus_Pol_polyprotein"/>
</dbReference>
<evidence type="ECO:0000259" key="1">
    <source>
        <dbReference type="PROSITE" id="PS50994"/>
    </source>
</evidence>
<organism evidence="2 4">
    <name type="scientific">Didymodactylos carnosus</name>
    <dbReference type="NCBI Taxonomy" id="1234261"/>
    <lineage>
        <taxon>Eukaryota</taxon>
        <taxon>Metazoa</taxon>
        <taxon>Spiralia</taxon>
        <taxon>Gnathifera</taxon>
        <taxon>Rotifera</taxon>
        <taxon>Eurotatoria</taxon>
        <taxon>Bdelloidea</taxon>
        <taxon>Philodinida</taxon>
        <taxon>Philodinidae</taxon>
        <taxon>Didymodactylos</taxon>
    </lineage>
</organism>
<dbReference type="InterPro" id="IPR012337">
    <property type="entry name" value="RNaseH-like_sf"/>
</dbReference>
<dbReference type="OrthoDB" id="95964at2759"/>
<name>A0A815BFR4_9BILA</name>
<dbReference type="EMBL" id="CAJOBC010022584">
    <property type="protein sequence ID" value="CAF4055939.1"/>
    <property type="molecule type" value="Genomic_DNA"/>
</dbReference>
<dbReference type="Gene3D" id="3.30.420.10">
    <property type="entry name" value="Ribonuclease H-like superfamily/Ribonuclease H"/>
    <property type="match status" value="1"/>
</dbReference>
<sequence>MLQLDACDYGLGAVLTQNIERREHVIAYAGRTLQPCEKKYSAPELVPKPKRLEILQVAHGHPISGHIGRLKTLHRISIRFFREVLHDEVICRHGVPVKTVSDNGAQFVAEIFRETLKIMGIQHRTTALYHPQSNLSERVNKTLKPMLAIFSQNDKESWDIRLPQLALAIRAAINESTGQTPAFLMYGLELKLPLDLIYDPEVDVLDELRSSDEVRAYTERLKAILESVHESAKENLEITRENQKLS</sequence>
<dbReference type="PROSITE" id="PS50994">
    <property type="entry name" value="INTEGRASE"/>
    <property type="match status" value="1"/>
</dbReference>
<evidence type="ECO:0000313" key="3">
    <source>
        <dbReference type="EMBL" id="CAF4055939.1"/>
    </source>
</evidence>
<keyword evidence="4" id="KW-1185">Reference proteome</keyword>
<dbReference type="PANTHER" id="PTHR37984">
    <property type="entry name" value="PROTEIN CBG26694"/>
    <property type="match status" value="1"/>
</dbReference>
<feature type="domain" description="Integrase catalytic" evidence="1">
    <location>
        <begin position="31"/>
        <end position="201"/>
    </location>
</feature>
<dbReference type="Pfam" id="PF17921">
    <property type="entry name" value="Integrase_H2C2"/>
    <property type="match status" value="1"/>
</dbReference>
<gene>
    <name evidence="2" type="ORF">GPM918_LOCUS27004</name>
    <name evidence="3" type="ORF">SRO942_LOCUS27260</name>
</gene>
<dbReference type="GO" id="GO:0003824">
    <property type="term" value="F:catalytic activity"/>
    <property type="evidence" value="ECO:0007669"/>
    <property type="project" value="UniProtKB-KW"/>
</dbReference>
<evidence type="ECO:0000313" key="2">
    <source>
        <dbReference type="EMBL" id="CAF1269399.1"/>
    </source>
</evidence>
<dbReference type="GO" id="GO:0015074">
    <property type="term" value="P:DNA integration"/>
    <property type="evidence" value="ECO:0007669"/>
    <property type="project" value="InterPro"/>
</dbReference>
<accession>A0A815BFR4</accession>